<dbReference type="Gene3D" id="1.10.260.40">
    <property type="entry name" value="lambda repressor-like DNA-binding domains"/>
    <property type="match status" value="1"/>
</dbReference>
<dbReference type="PANTHER" id="PTHR46797">
    <property type="entry name" value="HTH-TYPE TRANSCRIPTIONAL REGULATOR"/>
    <property type="match status" value="1"/>
</dbReference>
<reference evidence="3" key="1">
    <citation type="submission" date="2020-02" db="EMBL/GenBank/DDBJ databases">
        <authorList>
            <person name="Meier V. D."/>
        </authorList>
    </citation>
    <scope>NUCLEOTIDE SEQUENCE</scope>
    <source>
        <strain evidence="3">AVDCRST_MAG01</strain>
    </source>
</reference>
<dbReference type="PANTHER" id="PTHR46797:SF1">
    <property type="entry name" value="METHYLPHOSPHONATE SYNTHASE"/>
    <property type="match status" value="1"/>
</dbReference>
<dbReference type="GO" id="GO:0005829">
    <property type="term" value="C:cytosol"/>
    <property type="evidence" value="ECO:0007669"/>
    <property type="project" value="TreeGrafter"/>
</dbReference>
<dbReference type="AlphaFoldDB" id="A0A6J4NI46"/>
<feature type="domain" description="HTH cro/C1-type" evidence="2">
    <location>
        <begin position="4"/>
        <end position="58"/>
    </location>
</feature>
<dbReference type="InterPro" id="IPR010982">
    <property type="entry name" value="Lambda_DNA-bd_dom_sf"/>
</dbReference>
<sequence length="237" mass="26219">MQGVRRIRKGRGWSQKRTAVEAGIDRVTLVHIENGRSSPTVETLQKLAVALGVEVADFFPRAQSTLFASDDSPAGRDAGAFAGGAALVLADWAESLRSRGEEARFRWRREAAELERTRDLLSALTLDREVQAGARGFFQQIIALMLAWEQEAASEAPGRKAELASLATDLKEASDAVRNFTQALIDDLAARRRADEKELREFVATELGVDLEEHWSEADETAAVVYRIEELRARRVG</sequence>
<dbReference type="GO" id="GO:0003677">
    <property type="term" value="F:DNA binding"/>
    <property type="evidence" value="ECO:0007669"/>
    <property type="project" value="UniProtKB-KW"/>
</dbReference>
<evidence type="ECO:0000313" key="3">
    <source>
        <dbReference type="EMBL" id="CAA9383573.1"/>
    </source>
</evidence>
<dbReference type="InterPro" id="IPR001387">
    <property type="entry name" value="Cro/C1-type_HTH"/>
</dbReference>
<proteinExistence type="predicted"/>
<gene>
    <name evidence="3" type="ORF">AVDCRST_MAG01-01-111</name>
</gene>
<keyword evidence="1" id="KW-0238">DNA-binding</keyword>
<organism evidence="3">
    <name type="scientific">uncultured Rubrobacteraceae bacterium</name>
    <dbReference type="NCBI Taxonomy" id="349277"/>
    <lineage>
        <taxon>Bacteria</taxon>
        <taxon>Bacillati</taxon>
        <taxon>Actinomycetota</taxon>
        <taxon>Rubrobacteria</taxon>
        <taxon>Rubrobacterales</taxon>
        <taxon>Rubrobacteraceae</taxon>
        <taxon>environmental samples</taxon>
    </lineage>
</organism>
<evidence type="ECO:0000259" key="2">
    <source>
        <dbReference type="PROSITE" id="PS50943"/>
    </source>
</evidence>
<dbReference type="InterPro" id="IPR050807">
    <property type="entry name" value="TransReg_Diox_bact_type"/>
</dbReference>
<evidence type="ECO:0000256" key="1">
    <source>
        <dbReference type="ARBA" id="ARBA00023125"/>
    </source>
</evidence>
<accession>A0A6J4NI46</accession>
<dbReference type="Pfam" id="PF01381">
    <property type="entry name" value="HTH_3"/>
    <property type="match status" value="1"/>
</dbReference>
<dbReference type="PROSITE" id="PS50943">
    <property type="entry name" value="HTH_CROC1"/>
    <property type="match status" value="1"/>
</dbReference>
<dbReference type="EMBL" id="CADCUW010000016">
    <property type="protein sequence ID" value="CAA9383573.1"/>
    <property type="molecule type" value="Genomic_DNA"/>
</dbReference>
<name>A0A6J4NI46_9ACTN</name>
<dbReference type="SMART" id="SM00530">
    <property type="entry name" value="HTH_XRE"/>
    <property type="match status" value="1"/>
</dbReference>
<dbReference type="CDD" id="cd00093">
    <property type="entry name" value="HTH_XRE"/>
    <property type="match status" value="1"/>
</dbReference>
<dbReference type="SUPFAM" id="SSF47413">
    <property type="entry name" value="lambda repressor-like DNA-binding domains"/>
    <property type="match status" value="1"/>
</dbReference>
<dbReference type="GO" id="GO:0003700">
    <property type="term" value="F:DNA-binding transcription factor activity"/>
    <property type="evidence" value="ECO:0007669"/>
    <property type="project" value="TreeGrafter"/>
</dbReference>
<protein>
    <recommendedName>
        <fullName evidence="2">HTH cro/C1-type domain-containing protein</fullName>
    </recommendedName>
</protein>